<feature type="transmembrane region" description="Helical" evidence="1">
    <location>
        <begin position="77"/>
        <end position="98"/>
    </location>
</feature>
<feature type="transmembrane region" description="Helical" evidence="1">
    <location>
        <begin position="20"/>
        <end position="38"/>
    </location>
</feature>
<feature type="transmembrane region" description="Helical" evidence="1">
    <location>
        <begin position="298"/>
        <end position="321"/>
    </location>
</feature>
<proteinExistence type="predicted"/>
<keyword evidence="1" id="KW-0812">Transmembrane</keyword>
<keyword evidence="1" id="KW-1133">Transmembrane helix</keyword>
<gene>
    <name evidence="2" type="ORF">UFOPK3684_01205</name>
</gene>
<dbReference type="AlphaFoldDB" id="A0A6J7IYD2"/>
<feature type="transmembrane region" description="Helical" evidence="1">
    <location>
        <begin position="44"/>
        <end position="65"/>
    </location>
</feature>
<keyword evidence="1" id="KW-0472">Membrane</keyword>
<sequence>MLRVELQTFKENLSLSKAGFILYSPISILSFPVTLLVVNPGASLPLLIASGLALTAVIFACYLPFTWLDGLITKNNYALKFTNFLIAAIATGAIRGYLFYLTVDALDLNAPGGLLNRILASTATTLFWLCTANILINLSRAFRARYQQALNKFIQRNLPVIPSFMPSDQSAAELANLQEEFFKSFAARLEDDDAENLREVAELLKSKINLQLRPLSRRIWLRSLNEYPVIRFRQMLKDCIAFLDFSKKIYISALLFLALLDNVFIRTLTESLVRTTSFFAILLAIMSLSKTRFFSNNYLYMIAIGITPVIGSEYASLLLGYSGSWTATLLISLVAPALMIILSLFNLTLRDHALIIELLESYEIHKIPNTSKPFDIGERHLASYLHNSLQSELLAIAGQLEEAAVSNNREKSSEILQRVSSLINRSFIDDFQKFAESPYERLEAVRKSWMGILDIKIDVPQAILNFPERNAALVQTIEEFAANSYRHGKATQITATAFNNSIGIHLTLHSNGAEKISAKRGLGSEWLDQIALTPWKIQSTPSGTTLEITI</sequence>
<accession>A0A6J7IYD2</accession>
<feature type="transmembrane region" description="Helical" evidence="1">
    <location>
        <begin position="327"/>
        <end position="349"/>
    </location>
</feature>
<evidence type="ECO:0000256" key="1">
    <source>
        <dbReference type="SAM" id="Phobius"/>
    </source>
</evidence>
<evidence type="ECO:0000313" key="2">
    <source>
        <dbReference type="EMBL" id="CAB4935671.1"/>
    </source>
</evidence>
<protein>
    <submittedName>
        <fullName evidence="2">Unannotated protein</fullName>
    </submittedName>
</protein>
<reference evidence="2" key="1">
    <citation type="submission" date="2020-05" db="EMBL/GenBank/DDBJ databases">
        <authorList>
            <person name="Chiriac C."/>
            <person name="Salcher M."/>
            <person name="Ghai R."/>
            <person name="Kavagutti S V."/>
        </authorList>
    </citation>
    <scope>NUCLEOTIDE SEQUENCE</scope>
</reference>
<organism evidence="2">
    <name type="scientific">freshwater metagenome</name>
    <dbReference type="NCBI Taxonomy" id="449393"/>
    <lineage>
        <taxon>unclassified sequences</taxon>
        <taxon>metagenomes</taxon>
        <taxon>ecological metagenomes</taxon>
    </lineage>
</organism>
<feature type="transmembrane region" description="Helical" evidence="1">
    <location>
        <begin position="118"/>
        <end position="138"/>
    </location>
</feature>
<name>A0A6J7IYD2_9ZZZZ</name>
<dbReference type="EMBL" id="CAFBMZ010000108">
    <property type="protein sequence ID" value="CAB4935671.1"/>
    <property type="molecule type" value="Genomic_DNA"/>
</dbReference>
<feature type="transmembrane region" description="Helical" evidence="1">
    <location>
        <begin position="271"/>
        <end position="289"/>
    </location>
</feature>